<evidence type="ECO:0000313" key="2">
    <source>
        <dbReference type="Proteomes" id="UP000003692"/>
    </source>
</evidence>
<dbReference type="InterPro" id="IPR003787">
    <property type="entry name" value="Sulphur_relay_DsrE/F-like"/>
</dbReference>
<dbReference type="PANTHER" id="PTHR37691">
    <property type="entry name" value="BLR3518 PROTEIN"/>
    <property type="match status" value="1"/>
</dbReference>
<proteinExistence type="predicted"/>
<accession>D4F3G7</accession>
<dbReference type="PANTHER" id="PTHR37691:SF1">
    <property type="entry name" value="BLR3518 PROTEIN"/>
    <property type="match status" value="1"/>
</dbReference>
<dbReference type="HOGENOM" id="CLU_127515_3_1_6"/>
<gene>
    <name evidence="1" type="ORF">EDWATA_01277</name>
</gene>
<dbReference type="Proteomes" id="UP000003692">
    <property type="component" value="Unassembled WGS sequence"/>
</dbReference>
<protein>
    <submittedName>
        <fullName evidence="1">Uncharacterized protein</fullName>
    </submittedName>
</protein>
<dbReference type="AlphaFoldDB" id="D4F3G7"/>
<dbReference type="InterPro" id="IPR027396">
    <property type="entry name" value="DsrEFH-like"/>
</dbReference>
<name>D4F3G7_EDWTA</name>
<sequence>MAQLEIGLTLMQTMKVIFHVSEAANCPHAYNNARNLMAIRDGQPTEIHILFNGSAISTLLADSEESPRWETLQMQGIELFGCENSMRANGITADQLLMGVHTVAAGMLSLVEHQQQGYLYIKP</sequence>
<reference evidence="1 2" key="1">
    <citation type="submission" date="2010-02" db="EMBL/GenBank/DDBJ databases">
        <authorList>
            <person name="Weinstock G."/>
            <person name="Sodergren E."/>
            <person name="Clifton S."/>
            <person name="Fulton L."/>
            <person name="Fulton B."/>
            <person name="Courtney L."/>
            <person name="Fronick C."/>
            <person name="Harrison M."/>
            <person name="Strong C."/>
            <person name="Farmer C."/>
            <person name="Delahaunty K."/>
            <person name="Markovic C."/>
            <person name="Hall O."/>
            <person name="Minx P."/>
            <person name="Tomlinson C."/>
            <person name="Mitreva M."/>
            <person name="Nelson J."/>
            <person name="Hou S."/>
            <person name="Wollam A."/>
            <person name="Pepin K.H."/>
            <person name="Johnson M."/>
            <person name="Bhonagiri V."/>
            <person name="Zhang X."/>
            <person name="Suruliraj S."/>
            <person name="Warren W."/>
            <person name="Chinwalla A."/>
            <person name="Mardis E.R."/>
            <person name="Wilson R.K."/>
        </authorList>
    </citation>
    <scope>NUCLEOTIDE SEQUENCE [LARGE SCALE GENOMIC DNA]</scope>
    <source>
        <strain evidence="1 2">ATCC 23685</strain>
    </source>
</reference>
<dbReference type="Gene3D" id="3.40.1260.10">
    <property type="entry name" value="DsrEFH-like"/>
    <property type="match status" value="1"/>
</dbReference>
<organism evidence="1 2">
    <name type="scientific">Edwardsiella tarda ATCC 23685</name>
    <dbReference type="NCBI Taxonomy" id="500638"/>
    <lineage>
        <taxon>Bacteria</taxon>
        <taxon>Pseudomonadati</taxon>
        <taxon>Pseudomonadota</taxon>
        <taxon>Gammaproteobacteria</taxon>
        <taxon>Enterobacterales</taxon>
        <taxon>Hafniaceae</taxon>
        <taxon>Edwardsiella</taxon>
    </lineage>
</organism>
<comment type="caution">
    <text evidence="1">The sequence shown here is derived from an EMBL/GenBank/DDBJ whole genome shotgun (WGS) entry which is preliminary data.</text>
</comment>
<dbReference type="SUPFAM" id="SSF75169">
    <property type="entry name" value="DsrEFH-like"/>
    <property type="match status" value="1"/>
</dbReference>
<dbReference type="EMBL" id="ADGK01000065">
    <property type="protein sequence ID" value="EFE23692.1"/>
    <property type="molecule type" value="Genomic_DNA"/>
</dbReference>
<evidence type="ECO:0000313" key="1">
    <source>
        <dbReference type="EMBL" id="EFE23692.1"/>
    </source>
</evidence>
<dbReference type="Pfam" id="PF02635">
    <property type="entry name" value="DsrE"/>
    <property type="match status" value="1"/>
</dbReference>